<evidence type="ECO:0000313" key="1">
    <source>
        <dbReference type="EMBL" id="KAB1213595.1"/>
    </source>
</evidence>
<reference evidence="2" key="1">
    <citation type="submission" date="2018-07" db="EMBL/GenBank/DDBJ databases">
        <authorList>
            <person name="Gao Z.-S."/>
            <person name="Jia H.-M."/>
            <person name="Jia H.-J."/>
            <person name="Cai Q.-L."/>
            <person name="Wang Y."/>
            <person name="Zhao H.-B."/>
        </authorList>
    </citation>
    <scope>NUCLEOTIDE SEQUENCE</scope>
    <source>
        <tissue evidence="2">Leaves</tissue>
    </source>
</reference>
<gene>
    <name evidence="1" type="ORF">CJ030_MR5G012377</name>
    <name evidence="2" type="ORF">CJ030_MR5G012381</name>
</gene>
<reference evidence="2" key="3">
    <citation type="submission" date="2019-09" db="EMBL/GenBank/DDBJ databases">
        <authorList>
            <person name="Gao Z."/>
        </authorList>
    </citation>
    <scope>NUCLEOTIDE SEQUENCE</scope>
    <source>
        <tissue evidence="2">Leaves</tissue>
    </source>
</reference>
<dbReference type="Pfam" id="PF02458">
    <property type="entry name" value="Transferase"/>
    <property type="match status" value="1"/>
</dbReference>
<dbReference type="Proteomes" id="UP000516437">
    <property type="component" value="Chromosome 5"/>
</dbReference>
<proteinExistence type="predicted"/>
<dbReference type="Gene3D" id="3.30.559.10">
    <property type="entry name" value="Chloramphenicol acetyltransferase-like domain"/>
    <property type="match status" value="1"/>
</dbReference>
<accession>A0A6A1VL19</accession>
<dbReference type="AlphaFoldDB" id="A0A6A1VL19"/>
<evidence type="ECO:0000313" key="3">
    <source>
        <dbReference type="Proteomes" id="UP000516437"/>
    </source>
</evidence>
<dbReference type="OrthoDB" id="1862401at2759"/>
<protein>
    <submittedName>
        <fullName evidence="2">Protein ECERIFERUM 26</fullName>
    </submittedName>
</protein>
<reference evidence="2 3" key="2">
    <citation type="journal article" date="2019" name="Plant Biotechnol. J.">
        <title>The red bayberry genome and genetic basis of sex determination.</title>
        <authorList>
            <person name="Jia H.M."/>
            <person name="Jia H.J."/>
            <person name="Cai Q.L."/>
            <person name="Wang Y."/>
            <person name="Zhao H.B."/>
            <person name="Yang W.F."/>
            <person name="Wang G.Y."/>
            <person name="Li Y.H."/>
            <person name="Zhan D.L."/>
            <person name="Shen Y.T."/>
            <person name="Niu Q.F."/>
            <person name="Chang L."/>
            <person name="Qiu J."/>
            <person name="Zhao L."/>
            <person name="Xie H.B."/>
            <person name="Fu W.Y."/>
            <person name="Jin J."/>
            <person name="Li X.W."/>
            <person name="Jiao Y."/>
            <person name="Zhou C.C."/>
            <person name="Tu T."/>
            <person name="Chai C.Y."/>
            <person name="Gao J.L."/>
            <person name="Fan L.J."/>
            <person name="van de Weg E."/>
            <person name="Wang J.Y."/>
            <person name="Gao Z.S."/>
        </authorList>
    </citation>
    <scope>NUCLEOTIDE SEQUENCE [LARGE SCALE GENOMIC DNA]</scope>
    <source>
        <tissue evidence="2">Leaves</tissue>
    </source>
</reference>
<dbReference type="InterPro" id="IPR023213">
    <property type="entry name" value="CAT-like_dom_sf"/>
</dbReference>
<sequence>MAFSEEDKFMYGNRICSVWLGRLTGSDRVHDPSSIDLAMKLHYVKGLYSFSSHAAERLTPMRLKEPMFEWFCHEYYYTYGRLWKSEFGRPYLKCNDSGVRFIEAQCDKTIDEWLELDKDCWGSDSGWTTLTPTSPWKYVLPNSVSLYLRESKVDSCSTGKAFSTLQASTVGLRKALRLMRQNLQLSEALVIGVWIAGFQTGFETFVRVIRDRLTEADFPNLNWDDHRLSSKAGPLWQRSLMRWEEAGVPCAAVQEVASTDPRVEQIGTSLSVMQTSDATIGSAIPPSCPSLAMTGVEGRSSGVIGGKWEVRRARVRRRTLLRRFPGDFAILRFHAMGTSDIDHLTTLPNDLVVDIVLKATKELVFDLLNIRGVCRIQRELSSKLIVCQSCLVMELPDFSKSLDQVRRFVELLLRHNNTDIIFLIGVHTMFVG</sequence>
<organism evidence="2 3">
    <name type="scientific">Morella rubra</name>
    <name type="common">Chinese bayberry</name>
    <dbReference type="NCBI Taxonomy" id="262757"/>
    <lineage>
        <taxon>Eukaryota</taxon>
        <taxon>Viridiplantae</taxon>
        <taxon>Streptophyta</taxon>
        <taxon>Embryophyta</taxon>
        <taxon>Tracheophyta</taxon>
        <taxon>Spermatophyta</taxon>
        <taxon>Magnoliopsida</taxon>
        <taxon>eudicotyledons</taxon>
        <taxon>Gunneridae</taxon>
        <taxon>Pentapetalae</taxon>
        <taxon>rosids</taxon>
        <taxon>fabids</taxon>
        <taxon>Fagales</taxon>
        <taxon>Myricaceae</taxon>
        <taxon>Morella</taxon>
    </lineage>
</organism>
<comment type="caution">
    <text evidence="2">The sequence shown here is derived from an EMBL/GenBank/DDBJ whole genome shotgun (WGS) entry which is preliminary data.</text>
</comment>
<dbReference type="EMBL" id="RXIC02000023">
    <property type="protein sequence ID" value="KAB1213599.1"/>
    <property type="molecule type" value="Genomic_DNA"/>
</dbReference>
<keyword evidence="3" id="KW-1185">Reference proteome</keyword>
<dbReference type="EMBL" id="RXIC02000023">
    <property type="protein sequence ID" value="KAB1213595.1"/>
    <property type="molecule type" value="Genomic_DNA"/>
</dbReference>
<name>A0A6A1VL19_9ROSI</name>
<evidence type="ECO:0000313" key="2">
    <source>
        <dbReference type="EMBL" id="KAB1213599.1"/>
    </source>
</evidence>